<evidence type="ECO:0000256" key="1">
    <source>
        <dbReference type="SAM" id="Phobius"/>
    </source>
</evidence>
<keyword evidence="1" id="KW-0812">Transmembrane</keyword>
<dbReference type="AlphaFoldDB" id="A0AAD5LUA8"/>
<evidence type="ECO:0000313" key="2">
    <source>
        <dbReference type="EMBL" id="KAJ0409818.1"/>
    </source>
</evidence>
<dbReference type="EMBL" id="JAKCXM010000002">
    <property type="protein sequence ID" value="KAJ0409818.1"/>
    <property type="molecule type" value="Genomic_DNA"/>
</dbReference>
<reference evidence="2" key="1">
    <citation type="submission" date="2021-12" db="EMBL/GenBank/DDBJ databases">
        <title>Prjna785345.</title>
        <authorList>
            <person name="Rujirawat T."/>
            <person name="Krajaejun T."/>
        </authorList>
    </citation>
    <scope>NUCLEOTIDE SEQUENCE</scope>
    <source>
        <strain evidence="2">Pi057C3</strain>
    </source>
</reference>
<proteinExistence type="predicted"/>
<accession>A0AAD5LUA8</accession>
<comment type="caution">
    <text evidence="2">The sequence shown here is derived from an EMBL/GenBank/DDBJ whole genome shotgun (WGS) entry which is preliminary data.</text>
</comment>
<organism evidence="2 3">
    <name type="scientific">Pythium insidiosum</name>
    <name type="common">Pythiosis disease agent</name>
    <dbReference type="NCBI Taxonomy" id="114742"/>
    <lineage>
        <taxon>Eukaryota</taxon>
        <taxon>Sar</taxon>
        <taxon>Stramenopiles</taxon>
        <taxon>Oomycota</taxon>
        <taxon>Peronosporomycetes</taxon>
        <taxon>Pythiales</taxon>
        <taxon>Pythiaceae</taxon>
        <taxon>Pythium</taxon>
    </lineage>
</organism>
<keyword evidence="3" id="KW-1185">Reference proteome</keyword>
<dbReference type="Proteomes" id="UP001209570">
    <property type="component" value="Unassembled WGS sequence"/>
</dbReference>
<protein>
    <submittedName>
        <fullName evidence="2">Uncharacterized protein</fullName>
    </submittedName>
</protein>
<sequence>MSDDGYTASELRQRYERGGSVQDCDLSAAQLRARYAIPNNTFKPDKSQSNATLVIGAVVALLVLAGAAYMLMQ</sequence>
<keyword evidence="1" id="KW-0472">Membrane</keyword>
<evidence type="ECO:0000313" key="3">
    <source>
        <dbReference type="Proteomes" id="UP001209570"/>
    </source>
</evidence>
<gene>
    <name evidence="2" type="ORF">P43SY_005712</name>
</gene>
<keyword evidence="1" id="KW-1133">Transmembrane helix</keyword>
<name>A0AAD5LUA8_PYTIN</name>
<feature type="transmembrane region" description="Helical" evidence="1">
    <location>
        <begin position="51"/>
        <end position="72"/>
    </location>
</feature>